<dbReference type="RefSeq" id="WP_392442787.1">
    <property type="nucleotide sequence ID" value="NZ_JBGXAX010000002.1"/>
</dbReference>
<keyword evidence="3" id="KW-1185">Reference proteome</keyword>
<sequence>MFSQLPLWLYPLSGLMALGALAWLALVLWRGDLCPGQRSRITQQSFSVWVITGLSVMLAVEAKAPQWQIWLGGAALVLGIGVSLLQSRLEGKRAIPGHWLWLPALPLALYGVSLLTRTGWVSGLLQMVLLGAAFAHLMLLRARHRLQAFNTLLPMAGLGAAMASLLWFAALMLVHSPSEAVLADLLPWILTQAGLLIATLLLWFSPLYRQQETAPVVLSVTLCGLLIAEIAATGALQRLVL</sequence>
<dbReference type="GeneID" id="97218811"/>
<evidence type="ECO:0000256" key="1">
    <source>
        <dbReference type="SAM" id="Phobius"/>
    </source>
</evidence>
<feature type="transmembrane region" description="Helical" evidence="1">
    <location>
        <begin position="185"/>
        <end position="204"/>
    </location>
</feature>
<keyword evidence="1" id="KW-1133">Transmembrane helix</keyword>
<evidence type="ECO:0008006" key="4">
    <source>
        <dbReference type="Google" id="ProtNLM"/>
    </source>
</evidence>
<feature type="transmembrane region" description="Helical" evidence="1">
    <location>
        <begin position="6"/>
        <end position="29"/>
    </location>
</feature>
<feature type="transmembrane region" description="Helical" evidence="1">
    <location>
        <begin position="97"/>
        <end position="115"/>
    </location>
</feature>
<feature type="transmembrane region" description="Helical" evidence="1">
    <location>
        <begin position="152"/>
        <end position="173"/>
    </location>
</feature>
<dbReference type="Proteomes" id="UP001630969">
    <property type="component" value="Unassembled WGS sequence"/>
</dbReference>
<feature type="transmembrane region" description="Helical" evidence="1">
    <location>
        <begin position="66"/>
        <end position="85"/>
    </location>
</feature>
<evidence type="ECO:0000313" key="3">
    <source>
        <dbReference type="Proteomes" id="UP001630969"/>
    </source>
</evidence>
<evidence type="ECO:0000313" key="2">
    <source>
        <dbReference type="EMBL" id="MFM4891637.1"/>
    </source>
</evidence>
<name>A0ABW9GLF6_9GAMM</name>
<protein>
    <recommendedName>
        <fullName evidence="4">DUF2306 domain-containing protein</fullName>
    </recommendedName>
</protein>
<comment type="caution">
    <text evidence="2">The sequence shown here is derived from an EMBL/GenBank/DDBJ whole genome shotgun (WGS) entry which is preliminary data.</text>
</comment>
<keyword evidence="1" id="KW-0472">Membrane</keyword>
<dbReference type="EMBL" id="JBGXBU010000001">
    <property type="protein sequence ID" value="MFM4891637.1"/>
    <property type="molecule type" value="Genomic_DNA"/>
</dbReference>
<gene>
    <name evidence="2" type="ORF">ACEUDJ_01890</name>
</gene>
<feature type="transmembrane region" description="Helical" evidence="1">
    <location>
        <begin position="121"/>
        <end position="140"/>
    </location>
</feature>
<keyword evidence="1" id="KW-0812">Transmembrane</keyword>
<feature type="transmembrane region" description="Helical" evidence="1">
    <location>
        <begin position="216"/>
        <end position="236"/>
    </location>
</feature>
<reference evidence="2 3" key="1">
    <citation type="submission" date="2024-09" db="EMBL/GenBank/DDBJ databases">
        <title>Aeromonas strains Genome sequencing and assembly.</title>
        <authorList>
            <person name="Hu X."/>
            <person name="Tang B."/>
        </authorList>
    </citation>
    <scope>NUCLEOTIDE SEQUENCE [LARGE SCALE GENOMIC DNA]</scope>
    <source>
        <strain evidence="2 3">NB23SCDHY001</strain>
    </source>
</reference>
<organism evidence="2 3">
    <name type="scientific">Aeromonas bivalvium</name>
    <dbReference type="NCBI Taxonomy" id="440079"/>
    <lineage>
        <taxon>Bacteria</taxon>
        <taxon>Pseudomonadati</taxon>
        <taxon>Pseudomonadota</taxon>
        <taxon>Gammaproteobacteria</taxon>
        <taxon>Aeromonadales</taxon>
        <taxon>Aeromonadaceae</taxon>
        <taxon>Aeromonas</taxon>
    </lineage>
</organism>
<accession>A0ABW9GLF6</accession>
<proteinExistence type="predicted"/>